<feature type="compositionally biased region" description="Polar residues" evidence="4">
    <location>
        <begin position="851"/>
        <end position="869"/>
    </location>
</feature>
<dbReference type="EMBL" id="JANAWD010000107">
    <property type="protein sequence ID" value="KAJ3486918.1"/>
    <property type="molecule type" value="Genomic_DNA"/>
</dbReference>
<feature type="compositionally biased region" description="Basic and acidic residues" evidence="4">
    <location>
        <begin position="104"/>
        <end position="123"/>
    </location>
</feature>
<dbReference type="InterPro" id="IPR044769">
    <property type="entry name" value="PIKfyve_PIPKc"/>
</dbReference>
<dbReference type="Pfam" id="PF01504">
    <property type="entry name" value="PIP5K"/>
    <property type="match status" value="2"/>
</dbReference>
<accession>A0AAD5V7Y9</accession>
<dbReference type="Gene3D" id="3.30.800.10">
    <property type="entry name" value="Phosphatidylinositol Phosphate Kinase II Beta"/>
    <property type="match status" value="1"/>
</dbReference>
<evidence type="ECO:0000313" key="7">
    <source>
        <dbReference type="Proteomes" id="UP001212997"/>
    </source>
</evidence>
<dbReference type="GO" id="GO:0010008">
    <property type="term" value="C:endosome membrane"/>
    <property type="evidence" value="ECO:0007669"/>
    <property type="project" value="TreeGrafter"/>
</dbReference>
<keyword evidence="7" id="KW-1185">Reference proteome</keyword>
<sequence>MEKPLPDIPLPLPPKQARAAQTFARLAVDSRIHLRKLIGQALREELKVYDGKDDIQHEVWVDVVTEALREFGDLMASGGWIAGFKRARLRSERQSPFPGVVTQDDPKGKGKGKAVETEGKTENPKVGMIGSQGPNRLSRTKVDPLTTLRSLKEFVSKPVLPAPKPTAKHLLLAVSPYGQSEGQAHDRQIDLPAAKCTFVPGQFCIPDSLTNEDEGLILFGFDGWDVNSRPGDYVIQVVGGTFTLEGIESLSQYHIFINVLRLSLYAYMSVLLEQQFLANSQIPLQFPKATTSPIIPSVQTGASIHRTFSTSHSGGRSKRESGSGLWAYLSKKKDNLLHFAASGGASLSRRSSIDAQTSHKGSSTPVSRSSEDGHARPRRLSFISDLRTTLMQPHKEREVEAVESEEPPFASTISVLKKSEDLFSTSPGVRYPLPKVLYMLAEREKQNSEYKLTGEEKVALTSILGWEGKHDRGKAMIGVKGFVRQQRFAVLYSEQLVTSRPPTPAASQSSASSSTVSLVLPAKPSHCGMRRRWTSFRFYGRDECGIDECLGMAVTRICKRADQPCEAPGCEYKRWQHEMRWIHGGLRITASVQMPTVFTSEERECEPIEMWQSCSICGERSKGEQMHDGTFLLSFGKFLELLVYSPAIFRLKAPICEHTTLPPRPWTSLDTPLPRMRMNIVRNFSWRGRTVSFSISRVDEIFEIRVPSLHITKLKPSEKQAHETINEEEEGDADRRVLRREIKAWWQGLSDRMQFLEDNFAEDQINTYHKALPRLPSMDEAYESMDEDDIPLENPAETEEDTLTPKAHPVDLPLEDVPESPITSEPIPSEPTSDINTCPFPTDPEEGPDTPKNSAMTPTSRSGNSTTTTEAASLKLLTSLRHSFQRTEQNLYLELARTPVTNLNDVRRSFLTSARGAKRRICAWETKHSVKAPPEESLPTQIEPEWFASGNHAVPGANIIVRENDWGSIIAFTLSSADYRQELASMTINRPPVAPAVPHPPPQQTPSDPHCSRAQYLRIWHEPEAYSAVISRKEHPRDPASLLTLAIPDLLRPKHLTDHAVPPPATKFTTIGSSGGKGTGNTPPPSAWAKPDVQMTMQAADGRLSGASAEAVDRMMHDLEVASTSESPVSRREASVTESQQSSSGFETNIRRGKASSLISADSDTSTIGPPSDDSDRSKPPPPPPKDAPGPPSNGSAPPNGTTAPPEPLAEDGGQPQPQSSSTFTSSLTAALRYMVKSGPPPPPPVKYHHGLLGATLFPAIDERPHIKYDFTIGKRLKFSCTVYYAKQFDSLRRRCGIEDVFLHSLSRCENWAAQGGKSRSNFWKTSDDQFIVKSLVNAWNVADLQVLIELGPSYFRHMDATASRPTVLAKLLGFYTVEIRNLETGASQAKADLLVMENLFYKQNIVKTFDLKGIQGRKVKVAADKPSKTLFDGEWIEGQQRALTLVKPHSKVILDEAIRADCEYLAKCNIMDYSLLLGIDEGRKQIACGLVDTIGSYTFAKTLEYKAKQGLNSGKEVTVIPPAEYQERFTSAMDSYFLACPDKWSVSPEDKCAGELPPLPSVL</sequence>
<organism evidence="6 7">
    <name type="scientific">Meripilus lineatus</name>
    <dbReference type="NCBI Taxonomy" id="2056292"/>
    <lineage>
        <taxon>Eukaryota</taxon>
        <taxon>Fungi</taxon>
        <taxon>Dikarya</taxon>
        <taxon>Basidiomycota</taxon>
        <taxon>Agaricomycotina</taxon>
        <taxon>Agaricomycetes</taxon>
        <taxon>Polyporales</taxon>
        <taxon>Meripilaceae</taxon>
        <taxon>Meripilus</taxon>
    </lineage>
</organism>
<evidence type="ECO:0000256" key="3">
    <source>
        <dbReference type="PROSITE-ProRule" id="PRU00781"/>
    </source>
</evidence>
<dbReference type="GO" id="GO:0005524">
    <property type="term" value="F:ATP binding"/>
    <property type="evidence" value="ECO:0007669"/>
    <property type="project" value="UniProtKB-UniRule"/>
</dbReference>
<dbReference type="InterPro" id="IPR027483">
    <property type="entry name" value="PInositol-4-P-4/5-kinase_C_sf"/>
</dbReference>
<comment type="caution">
    <text evidence="6">The sequence shown here is derived from an EMBL/GenBank/DDBJ whole genome shotgun (WGS) entry which is preliminary data.</text>
</comment>
<dbReference type="CDD" id="cd17300">
    <property type="entry name" value="PIPKc_PIKfyve"/>
    <property type="match status" value="1"/>
</dbReference>
<feature type="compositionally biased region" description="Pro residues" evidence="4">
    <location>
        <begin position="1180"/>
        <end position="1192"/>
    </location>
</feature>
<protein>
    <recommendedName>
        <fullName evidence="5">PIPK domain-containing protein</fullName>
    </recommendedName>
</protein>
<feature type="region of interest" description="Disordered" evidence="4">
    <location>
        <begin position="94"/>
        <end position="139"/>
    </location>
</feature>
<dbReference type="SMART" id="SM00330">
    <property type="entry name" value="PIPKc"/>
    <property type="match status" value="1"/>
</dbReference>
<feature type="region of interest" description="Disordered" evidence="4">
    <location>
        <begin position="1121"/>
        <end position="1225"/>
    </location>
</feature>
<feature type="compositionally biased region" description="Polar residues" evidence="4">
    <location>
        <begin position="1157"/>
        <end position="1168"/>
    </location>
</feature>
<dbReference type="SUPFAM" id="SSF56104">
    <property type="entry name" value="SAICAR synthase-like"/>
    <property type="match status" value="1"/>
</dbReference>
<name>A0AAD5V7Y9_9APHY</name>
<feature type="compositionally biased region" description="Low complexity" evidence="4">
    <location>
        <begin position="1215"/>
        <end position="1225"/>
    </location>
</feature>
<evidence type="ECO:0000259" key="5">
    <source>
        <dbReference type="PROSITE" id="PS51455"/>
    </source>
</evidence>
<feature type="region of interest" description="Disordered" evidence="4">
    <location>
        <begin position="791"/>
        <end position="869"/>
    </location>
</feature>
<feature type="compositionally biased region" description="Polar residues" evidence="4">
    <location>
        <begin position="1136"/>
        <end position="1147"/>
    </location>
</feature>
<evidence type="ECO:0000256" key="4">
    <source>
        <dbReference type="SAM" id="MobiDB-lite"/>
    </source>
</evidence>
<dbReference type="PROSITE" id="PS51455">
    <property type="entry name" value="PIPK"/>
    <property type="match status" value="1"/>
</dbReference>
<keyword evidence="2 3" id="KW-0067">ATP-binding</keyword>
<gene>
    <name evidence="6" type="ORF">NLI96_g3919</name>
</gene>
<keyword evidence="1 3" id="KW-0547">Nucleotide-binding</keyword>
<dbReference type="GO" id="GO:0046854">
    <property type="term" value="P:phosphatidylinositol phosphate biosynthetic process"/>
    <property type="evidence" value="ECO:0007669"/>
    <property type="project" value="TreeGrafter"/>
</dbReference>
<dbReference type="GO" id="GO:0000285">
    <property type="term" value="F:1-phosphatidylinositol-3-phosphate 5-kinase activity"/>
    <property type="evidence" value="ECO:0007669"/>
    <property type="project" value="InterPro"/>
</dbReference>
<keyword evidence="3" id="KW-0418">Kinase</keyword>
<dbReference type="PANTHER" id="PTHR45748">
    <property type="entry name" value="1-PHOSPHATIDYLINOSITOL 3-PHOSPHATE 5-KINASE-RELATED"/>
    <property type="match status" value="1"/>
</dbReference>
<evidence type="ECO:0000256" key="1">
    <source>
        <dbReference type="ARBA" id="ARBA00022741"/>
    </source>
</evidence>
<feature type="region of interest" description="Disordered" evidence="4">
    <location>
        <begin position="1056"/>
        <end position="1090"/>
    </location>
</feature>
<dbReference type="InterPro" id="IPR027484">
    <property type="entry name" value="PInositol-4-P-5-kinase_N"/>
</dbReference>
<evidence type="ECO:0000256" key="2">
    <source>
        <dbReference type="ARBA" id="ARBA00022840"/>
    </source>
</evidence>
<dbReference type="Gene3D" id="3.30.810.10">
    <property type="entry name" value="2-Layer Sandwich"/>
    <property type="match status" value="1"/>
</dbReference>
<reference evidence="6" key="1">
    <citation type="submission" date="2022-07" db="EMBL/GenBank/DDBJ databases">
        <title>Genome Sequence of Physisporinus lineatus.</title>
        <authorList>
            <person name="Buettner E."/>
        </authorList>
    </citation>
    <scope>NUCLEOTIDE SEQUENCE</scope>
    <source>
        <strain evidence="6">VT162</strain>
    </source>
</reference>
<keyword evidence="3" id="KW-0808">Transferase</keyword>
<evidence type="ECO:0000313" key="6">
    <source>
        <dbReference type="EMBL" id="KAJ3486918.1"/>
    </source>
</evidence>
<feature type="domain" description="PIPK" evidence="5">
    <location>
        <begin position="1218"/>
        <end position="1538"/>
    </location>
</feature>
<feature type="compositionally biased region" description="Polar residues" evidence="4">
    <location>
        <begin position="353"/>
        <end position="368"/>
    </location>
</feature>
<dbReference type="InterPro" id="IPR002498">
    <property type="entry name" value="PInositol-4-P-4/5-kinase_core"/>
</dbReference>
<feature type="region of interest" description="Disordered" evidence="4">
    <location>
        <begin position="350"/>
        <end position="379"/>
    </location>
</feature>
<dbReference type="PANTHER" id="PTHR45748:SF7">
    <property type="entry name" value="1-PHOSPHATIDYLINOSITOL 3-PHOSPHATE 5-KINASE-RELATED"/>
    <property type="match status" value="1"/>
</dbReference>
<feature type="compositionally biased region" description="Acidic residues" evidence="4">
    <location>
        <begin position="791"/>
        <end position="802"/>
    </location>
</feature>
<proteinExistence type="predicted"/>
<dbReference type="Proteomes" id="UP001212997">
    <property type="component" value="Unassembled WGS sequence"/>
</dbReference>
<feature type="compositionally biased region" description="Low complexity" evidence="4">
    <location>
        <begin position="819"/>
        <end position="833"/>
    </location>
</feature>